<reference evidence="2 3" key="1">
    <citation type="submission" date="2018-06" db="EMBL/GenBank/DDBJ databases">
        <authorList>
            <consortium name="Pathogen Informatics"/>
            <person name="Doyle S."/>
        </authorList>
    </citation>
    <scope>NUCLEOTIDE SEQUENCE [LARGE SCALE GENOMIC DNA]</scope>
    <source>
        <strain evidence="2 3">NCTC11343</strain>
    </source>
</reference>
<dbReference type="Proteomes" id="UP000251241">
    <property type="component" value="Unassembled WGS sequence"/>
</dbReference>
<feature type="signal peptide" evidence="1">
    <location>
        <begin position="1"/>
        <end position="22"/>
    </location>
</feature>
<dbReference type="AlphaFoldDB" id="A0A2X2LS88"/>
<evidence type="ECO:0000313" key="2">
    <source>
        <dbReference type="EMBL" id="SPZ92350.1"/>
    </source>
</evidence>
<feature type="chain" id="PRO_5035257149" description="RcnB family protein" evidence="1">
    <location>
        <begin position="23"/>
        <end position="159"/>
    </location>
</feature>
<evidence type="ECO:0000313" key="3">
    <source>
        <dbReference type="Proteomes" id="UP000251241"/>
    </source>
</evidence>
<accession>A0A2X2LS88</accession>
<name>A0A2X2LS88_SPHMU</name>
<gene>
    <name evidence="2" type="ORF">NCTC11343_04399</name>
</gene>
<dbReference type="RefSeq" id="WP_046675066.1">
    <property type="nucleotide sequence ID" value="NZ_CP069793.1"/>
</dbReference>
<dbReference type="GeneID" id="97179357"/>
<proteinExistence type="predicted"/>
<evidence type="ECO:0000256" key="1">
    <source>
        <dbReference type="SAM" id="SignalP"/>
    </source>
</evidence>
<protein>
    <recommendedName>
        <fullName evidence="4">RcnB family protein</fullName>
    </recommendedName>
</protein>
<keyword evidence="1" id="KW-0732">Signal</keyword>
<dbReference type="EMBL" id="UAUU01000011">
    <property type="protein sequence ID" value="SPZ92350.1"/>
    <property type="molecule type" value="Genomic_DNA"/>
</dbReference>
<organism evidence="2 3">
    <name type="scientific">Sphingobacterium multivorum</name>
    <dbReference type="NCBI Taxonomy" id="28454"/>
    <lineage>
        <taxon>Bacteria</taxon>
        <taxon>Pseudomonadati</taxon>
        <taxon>Bacteroidota</taxon>
        <taxon>Sphingobacteriia</taxon>
        <taxon>Sphingobacteriales</taxon>
        <taxon>Sphingobacteriaceae</taxon>
        <taxon>Sphingobacterium</taxon>
    </lineage>
</organism>
<evidence type="ECO:0008006" key="4">
    <source>
        <dbReference type="Google" id="ProtNLM"/>
    </source>
</evidence>
<sequence>MKKLISIAVGCLSLVLATPALTQAQHRGHGDHGWHGNKDREKYIRKREKEYDKYVRERDKQDRKYWKHAYEHDHGRPRWASAHHYDMRHHVYFSDYKTFYDPYRGGYVYMTNGRWNFSVNVPSFLVNVNLGNAAIRVVKDVPLDRRPEEYYDDNEDWDD</sequence>